<feature type="transmembrane region" description="Helical" evidence="1">
    <location>
        <begin position="229"/>
        <end position="250"/>
    </location>
</feature>
<feature type="transmembrane region" description="Helical" evidence="1">
    <location>
        <begin position="70"/>
        <end position="91"/>
    </location>
</feature>
<comment type="caution">
    <text evidence="3">The sequence shown here is derived from an EMBL/GenBank/DDBJ whole genome shotgun (WGS) entry which is preliminary data.</text>
</comment>
<protein>
    <submittedName>
        <fullName evidence="3">Uncharacterized protein</fullName>
    </submittedName>
</protein>
<dbReference type="EMBL" id="DTCM01000043">
    <property type="protein sequence ID" value="HGL40715.1"/>
    <property type="molecule type" value="Genomic_DNA"/>
</dbReference>
<dbReference type="EMBL" id="DRXG01000109">
    <property type="protein sequence ID" value="HHN52651.1"/>
    <property type="molecule type" value="Genomic_DNA"/>
</dbReference>
<feature type="transmembrane region" description="Helical" evidence="1">
    <location>
        <begin position="41"/>
        <end position="63"/>
    </location>
</feature>
<name>A0A7C4I765_CALS0</name>
<keyword evidence="1" id="KW-0472">Membrane</keyword>
<feature type="transmembrane region" description="Helical" evidence="1">
    <location>
        <begin position="334"/>
        <end position="358"/>
    </location>
</feature>
<dbReference type="EMBL" id="DTAD01000016">
    <property type="protein sequence ID" value="HGN89772.1"/>
    <property type="molecule type" value="Genomic_DNA"/>
</dbReference>
<accession>A0A7C4I765</accession>
<feature type="transmembrane region" description="Helical" evidence="1">
    <location>
        <begin position="168"/>
        <end position="186"/>
    </location>
</feature>
<evidence type="ECO:0000256" key="1">
    <source>
        <dbReference type="SAM" id="Phobius"/>
    </source>
</evidence>
<gene>
    <name evidence="4" type="ORF">ENM30_04985</name>
    <name evidence="3" type="ORF">ENT82_01395</name>
    <name evidence="2" type="ORF">ENU43_03515</name>
</gene>
<sequence length="384" mass="42346">MAEPSVRTGVALLGTGVLIALLGYMLSLFVHGILWLVPVGFVFMFDAGPALAAFGLGWIISALHPLRKWYLYSLIAGVVISAAGFAASWSMPLNQEIWSYQQLMMTLAWSVGPSLVLSAVVASIVINRRVSKAGIVLQRNMHEDEMDVVLILALYLPFITLVTNLNFYLRYVLPVAVTWLVWHLFADKLSTWLLKRQAVAGAILVAAEPPKTEETTIFNVASRSYYPMAFGLGVTTTVASVLDLLGINLFGEDPFSASANAAFISILAIALGSLYVGPVLWLFEDCGIRVFNPVRKILTEPKIHSLADEMIEIYTFIFSPIGLTFSVADGDLVLALILLAFIVHLLFTVSMTSTYLYLKFSVNKHLWKVVRRLEMEGLLTQKPL</sequence>
<keyword evidence="1" id="KW-0812">Transmembrane</keyword>
<feature type="transmembrane region" description="Helical" evidence="1">
    <location>
        <begin position="146"/>
        <end position="162"/>
    </location>
</feature>
<feature type="transmembrane region" description="Helical" evidence="1">
    <location>
        <begin position="262"/>
        <end position="283"/>
    </location>
</feature>
<evidence type="ECO:0000313" key="4">
    <source>
        <dbReference type="EMBL" id="HHN52651.1"/>
    </source>
</evidence>
<evidence type="ECO:0000313" key="2">
    <source>
        <dbReference type="EMBL" id="HGL40715.1"/>
    </source>
</evidence>
<feature type="transmembrane region" description="Helical" evidence="1">
    <location>
        <begin position="311"/>
        <end position="328"/>
    </location>
</feature>
<organism evidence="3">
    <name type="scientific">Caldiarchaeum subterraneum</name>
    <dbReference type="NCBI Taxonomy" id="311458"/>
    <lineage>
        <taxon>Archaea</taxon>
        <taxon>Nitrososphaerota</taxon>
        <taxon>Candidatus Caldarchaeales</taxon>
        <taxon>Candidatus Caldarchaeaceae</taxon>
        <taxon>Candidatus Caldarchaeum</taxon>
    </lineage>
</organism>
<feature type="transmembrane region" description="Helical" evidence="1">
    <location>
        <begin position="103"/>
        <end position="126"/>
    </location>
</feature>
<keyword evidence="1" id="KW-1133">Transmembrane helix</keyword>
<dbReference type="AlphaFoldDB" id="A0A7C4I765"/>
<feature type="transmembrane region" description="Helical" evidence="1">
    <location>
        <begin position="12"/>
        <end position="35"/>
    </location>
</feature>
<proteinExistence type="predicted"/>
<evidence type="ECO:0000313" key="3">
    <source>
        <dbReference type="EMBL" id="HGN89772.1"/>
    </source>
</evidence>
<reference evidence="3" key="1">
    <citation type="journal article" date="2020" name="mSystems">
        <title>Genome- and Community-Level Interaction Insights into Carbon Utilization and Element Cycling Functions of Hydrothermarchaeota in Hydrothermal Sediment.</title>
        <authorList>
            <person name="Zhou Z."/>
            <person name="Liu Y."/>
            <person name="Xu W."/>
            <person name="Pan J."/>
            <person name="Luo Z.H."/>
            <person name="Li M."/>
        </authorList>
    </citation>
    <scope>NUCLEOTIDE SEQUENCE [LARGE SCALE GENOMIC DNA]</scope>
    <source>
        <strain evidence="4">SpSt-1073</strain>
        <strain evidence="3">SpSt-613</strain>
        <strain evidence="2">SpSt-669</strain>
    </source>
</reference>